<sequence length="552" mass="60788">MVDYNLILIDQKAYHQLYARNMPIKKFYLIILHVTPTQGNVNVGAESLSQVITERNQLRSQNDQLWKLIEKQKSVIDNLQKENQKLANERERLIIKLRDNDSINTSRSEDDKASIEKGVNENKKPVESDNSSNSNNDIIVTAAPSTDKSLTQSVRQLPTVSVNSSQSKQSSSRQLSLLDKATSLETKSLHQQDSSISTSSDISINSETSVSAYGESNIKVADEAKSSDQQNKEIHQLQKDTTNSVKNENGIITHFNESFPSITVDSNDTSSNLVKIPCPLPPVLPPKSIQRQNSLQIDDSPKASLNLTEVQDYQDSPRNSQEQPAPLPLYNIDQNSESSVLQNLPSPTISIKSSGSESVGSSGDTSRYTHNSTAQTVDTDLENLDENDALDQFPQPTPREQAKFQENHNVNRLDSEENISSLTENEHKVSESLGLSSSLTENDHKVPESLGLSSSLTENDHKVPESLGLSSSLTENDHKVPESLVLSSSLTENDHKVPESLGLSSSLTENVHKVPEPLGLPSSLTENEHKVPEPLGLSSSLTENEHKVPEPL</sequence>
<dbReference type="OrthoDB" id="2874176at2759"/>
<organism evidence="3 4">
    <name type="scientific">Funneliformis geosporum</name>
    <dbReference type="NCBI Taxonomy" id="1117311"/>
    <lineage>
        <taxon>Eukaryota</taxon>
        <taxon>Fungi</taxon>
        <taxon>Fungi incertae sedis</taxon>
        <taxon>Mucoromycota</taxon>
        <taxon>Glomeromycotina</taxon>
        <taxon>Glomeromycetes</taxon>
        <taxon>Glomerales</taxon>
        <taxon>Glomeraceae</taxon>
        <taxon>Funneliformis</taxon>
    </lineage>
</organism>
<dbReference type="EMBL" id="CAMKVN010001644">
    <property type="protein sequence ID" value="CAI2177259.1"/>
    <property type="molecule type" value="Genomic_DNA"/>
</dbReference>
<feature type="compositionally biased region" description="Low complexity" evidence="2">
    <location>
        <begin position="164"/>
        <end position="176"/>
    </location>
</feature>
<feature type="region of interest" description="Disordered" evidence="2">
    <location>
        <begin position="310"/>
        <end position="480"/>
    </location>
</feature>
<feature type="compositionally biased region" description="Acidic residues" evidence="2">
    <location>
        <begin position="379"/>
        <end position="389"/>
    </location>
</feature>
<comment type="caution">
    <text evidence="3">The sequence shown here is derived from an EMBL/GenBank/DDBJ whole genome shotgun (WGS) entry which is preliminary data.</text>
</comment>
<dbReference type="Proteomes" id="UP001153678">
    <property type="component" value="Unassembled WGS sequence"/>
</dbReference>
<evidence type="ECO:0000256" key="1">
    <source>
        <dbReference type="SAM" id="Coils"/>
    </source>
</evidence>
<name>A0A9W4SQY1_9GLOM</name>
<proteinExistence type="predicted"/>
<feature type="region of interest" description="Disordered" evidence="2">
    <location>
        <begin position="103"/>
        <end position="176"/>
    </location>
</feature>
<feature type="compositionally biased region" description="Basic and acidic residues" evidence="2">
    <location>
        <begin position="543"/>
        <end position="552"/>
    </location>
</feature>
<feature type="compositionally biased region" description="Polar residues" evidence="2">
    <location>
        <begin position="368"/>
        <end position="377"/>
    </location>
</feature>
<feature type="compositionally biased region" description="Low complexity" evidence="2">
    <location>
        <begin position="345"/>
        <end position="366"/>
    </location>
</feature>
<feature type="compositionally biased region" description="Basic and acidic residues" evidence="2">
    <location>
        <begin position="103"/>
        <end position="127"/>
    </location>
</feature>
<feature type="compositionally biased region" description="Polar residues" evidence="2">
    <location>
        <begin position="143"/>
        <end position="163"/>
    </location>
</feature>
<evidence type="ECO:0000256" key="2">
    <source>
        <dbReference type="SAM" id="MobiDB-lite"/>
    </source>
</evidence>
<gene>
    <name evidence="3" type="ORF">FWILDA_LOCUS7997</name>
</gene>
<keyword evidence="1" id="KW-0175">Coiled coil</keyword>
<dbReference type="AlphaFoldDB" id="A0A9W4SQY1"/>
<accession>A0A9W4SQY1</accession>
<feature type="compositionally biased region" description="Polar residues" evidence="2">
    <location>
        <begin position="310"/>
        <end position="323"/>
    </location>
</feature>
<evidence type="ECO:0000313" key="3">
    <source>
        <dbReference type="EMBL" id="CAI2177259.1"/>
    </source>
</evidence>
<feature type="region of interest" description="Disordered" evidence="2">
    <location>
        <begin position="223"/>
        <end position="243"/>
    </location>
</feature>
<feature type="compositionally biased region" description="Basic and acidic residues" evidence="2">
    <location>
        <begin position="400"/>
        <end position="415"/>
    </location>
</feature>
<feature type="compositionally biased region" description="Polar residues" evidence="2">
    <location>
        <begin position="332"/>
        <end position="344"/>
    </location>
</feature>
<keyword evidence="4" id="KW-1185">Reference proteome</keyword>
<feature type="non-terminal residue" evidence="3">
    <location>
        <position position="1"/>
    </location>
</feature>
<feature type="compositionally biased region" description="Low complexity" evidence="2">
    <location>
        <begin position="128"/>
        <end position="137"/>
    </location>
</feature>
<protein>
    <submittedName>
        <fullName evidence="3">10597_t:CDS:1</fullName>
    </submittedName>
</protein>
<feature type="coiled-coil region" evidence="1">
    <location>
        <begin position="69"/>
        <end position="96"/>
    </location>
</feature>
<feature type="region of interest" description="Disordered" evidence="2">
    <location>
        <begin position="496"/>
        <end position="552"/>
    </location>
</feature>
<reference evidence="3" key="1">
    <citation type="submission" date="2022-08" db="EMBL/GenBank/DDBJ databases">
        <authorList>
            <person name="Kallberg Y."/>
            <person name="Tangrot J."/>
            <person name="Rosling A."/>
        </authorList>
    </citation>
    <scope>NUCLEOTIDE SEQUENCE</scope>
    <source>
        <strain evidence="3">Wild A</strain>
    </source>
</reference>
<feature type="compositionally biased region" description="Basic and acidic residues" evidence="2">
    <location>
        <begin position="223"/>
        <end position="238"/>
    </location>
</feature>
<evidence type="ECO:0000313" key="4">
    <source>
        <dbReference type="Proteomes" id="UP001153678"/>
    </source>
</evidence>